<keyword evidence="1" id="KW-1133">Transmembrane helix</keyword>
<dbReference type="STRING" id="596324.TREVI0001_0782"/>
<feature type="transmembrane region" description="Helical" evidence="1">
    <location>
        <begin position="89"/>
        <end position="106"/>
    </location>
</feature>
<feature type="transmembrane region" description="Helical" evidence="1">
    <location>
        <begin position="21"/>
        <end position="44"/>
    </location>
</feature>
<evidence type="ECO:0000313" key="3">
    <source>
        <dbReference type="Proteomes" id="UP000004509"/>
    </source>
</evidence>
<reference evidence="2 3" key="1">
    <citation type="submission" date="2009-07" db="EMBL/GenBank/DDBJ databases">
        <authorList>
            <person name="Madupu R."/>
            <person name="Sebastian Y."/>
            <person name="Durkin A.S."/>
            <person name="Torralba M."/>
            <person name="Methe B."/>
            <person name="Sutton G.G."/>
            <person name="Strausberg R.L."/>
            <person name="Nelson K.E."/>
        </authorList>
    </citation>
    <scope>NUCLEOTIDE SEQUENCE [LARGE SCALE GENOMIC DNA]</scope>
    <source>
        <strain evidence="2 3">ATCC 35580</strain>
    </source>
</reference>
<organism evidence="2 3">
    <name type="scientific">Treponema vincentii ATCC 35580</name>
    <dbReference type="NCBI Taxonomy" id="596324"/>
    <lineage>
        <taxon>Bacteria</taxon>
        <taxon>Pseudomonadati</taxon>
        <taxon>Spirochaetota</taxon>
        <taxon>Spirochaetia</taxon>
        <taxon>Spirochaetales</taxon>
        <taxon>Treponemataceae</taxon>
        <taxon>Treponema</taxon>
    </lineage>
</organism>
<feature type="transmembrane region" description="Helical" evidence="1">
    <location>
        <begin position="50"/>
        <end position="68"/>
    </location>
</feature>
<dbReference type="Proteomes" id="UP000004509">
    <property type="component" value="Unassembled WGS sequence"/>
</dbReference>
<accession>C8PR91</accession>
<proteinExistence type="predicted"/>
<keyword evidence="1" id="KW-0472">Membrane</keyword>
<protein>
    <submittedName>
        <fullName evidence="2">Uncharacterized protein</fullName>
    </submittedName>
</protein>
<dbReference type="EMBL" id="ACYH01000041">
    <property type="protein sequence ID" value="EEV20016.1"/>
    <property type="molecule type" value="Genomic_DNA"/>
</dbReference>
<name>C8PR91_9SPIR</name>
<comment type="caution">
    <text evidence="2">The sequence shown here is derived from an EMBL/GenBank/DDBJ whole genome shotgun (WGS) entry which is preliminary data.</text>
</comment>
<feature type="transmembrane region" description="Helical" evidence="1">
    <location>
        <begin position="112"/>
        <end position="129"/>
    </location>
</feature>
<keyword evidence="1" id="KW-0812">Transmembrane</keyword>
<gene>
    <name evidence="2" type="ORF">TREVI0001_0782</name>
</gene>
<dbReference type="AlphaFoldDB" id="C8PR91"/>
<sequence>MKDYFHKMVTGYKALFFKVCTFVLIFGFCLLFSFCIVYPLWLLATRYTQVYTTVSLLLFSAFLLFFIVKRSIKNYKANPRKFLYSLLKKFILLGGFILFFILIFTYHRILAFLALILSLIVYGFVAFGVSEDRM</sequence>
<evidence type="ECO:0000256" key="1">
    <source>
        <dbReference type="SAM" id="Phobius"/>
    </source>
</evidence>
<dbReference type="OrthoDB" id="361837at2"/>
<evidence type="ECO:0000313" key="2">
    <source>
        <dbReference type="EMBL" id="EEV20016.1"/>
    </source>
</evidence>